<evidence type="ECO:0000259" key="4">
    <source>
        <dbReference type="PROSITE" id="PS50111"/>
    </source>
</evidence>
<proteinExistence type="inferred from homology"/>
<dbReference type="InterPro" id="IPR009050">
    <property type="entry name" value="Globin-like_sf"/>
</dbReference>
<evidence type="ECO:0000256" key="1">
    <source>
        <dbReference type="ARBA" id="ARBA00022500"/>
    </source>
</evidence>
<dbReference type="Pfam" id="PF11563">
    <property type="entry name" value="Protoglobin"/>
    <property type="match status" value="1"/>
</dbReference>
<dbReference type="PROSITE" id="PS50111">
    <property type="entry name" value="CHEMOTAXIS_TRANSDUC_2"/>
    <property type="match status" value="1"/>
</dbReference>
<dbReference type="GO" id="GO:0006935">
    <property type="term" value="P:chemotaxis"/>
    <property type="evidence" value="ECO:0007669"/>
    <property type="project" value="UniProtKB-KW"/>
</dbReference>
<dbReference type="RefSeq" id="WP_176614337.1">
    <property type="nucleotide sequence ID" value="NZ_JABXXR010000128.1"/>
</dbReference>
<dbReference type="PANTHER" id="PTHR43531">
    <property type="entry name" value="PROTEIN ICFG"/>
    <property type="match status" value="1"/>
</dbReference>
<dbReference type="GO" id="GO:0016020">
    <property type="term" value="C:membrane"/>
    <property type="evidence" value="ECO:0007669"/>
    <property type="project" value="InterPro"/>
</dbReference>
<dbReference type="SMART" id="SM00283">
    <property type="entry name" value="MA"/>
    <property type="match status" value="1"/>
</dbReference>
<keyword evidence="6" id="KW-1185">Reference proteome</keyword>
<dbReference type="Pfam" id="PF00015">
    <property type="entry name" value="MCPsignal"/>
    <property type="match status" value="1"/>
</dbReference>
<dbReference type="PANTHER" id="PTHR43531:SF11">
    <property type="entry name" value="METHYL-ACCEPTING CHEMOTAXIS PROTEIN 3"/>
    <property type="match status" value="1"/>
</dbReference>
<dbReference type="AlphaFoldDB" id="A0A850PJI0"/>
<evidence type="ECO:0000313" key="6">
    <source>
        <dbReference type="Proteomes" id="UP000585665"/>
    </source>
</evidence>
<dbReference type="CDD" id="cd01068">
    <property type="entry name" value="globin_sensor"/>
    <property type="match status" value="1"/>
</dbReference>
<name>A0A850PJI0_9PROT</name>
<gene>
    <name evidence="5" type="ORF">HUK82_12825</name>
</gene>
<dbReference type="GO" id="GO:0020037">
    <property type="term" value="F:heme binding"/>
    <property type="evidence" value="ECO:0007669"/>
    <property type="project" value="InterPro"/>
</dbReference>
<dbReference type="PRINTS" id="PR00260">
    <property type="entry name" value="CHEMTRNSDUCR"/>
</dbReference>
<accession>A0A850PJI0</accession>
<dbReference type="Gene3D" id="1.10.287.950">
    <property type="entry name" value="Methyl-accepting chemotaxis protein"/>
    <property type="match status" value="1"/>
</dbReference>
<dbReference type="SUPFAM" id="SSF58104">
    <property type="entry name" value="Methyl-accepting chemotaxis protein (MCP) signaling domain"/>
    <property type="match status" value="1"/>
</dbReference>
<dbReference type="GO" id="GO:0019825">
    <property type="term" value="F:oxygen binding"/>
    <property type="evidence" value="ECO:0007669"/>
    <property type="project" value="InterPro"/>
</dbReference>
<dbReference type="GO" id="GO:0004888">
    <property type="term" value="F:transmembrane signaling receptor activity"/>
    <property type="evidence" value="ECO:0007669"/>
    <property type="project" value="InterPro"/>
</dbReference>
<dbReference type="InterPro" id="IPR004089">
    <property type="entry name" value="MCPsignal_dom"/>
</dbReference>
<feature type="domain" description="Methyl-accepting transducer" evidence="4">
    <location>
        <begin position="253"/>
        <end position="482"/>
    </location>
</feature>
<dbReference type="InterPro" id="IPR012292">
    <property type="entry name" value="Globin/Proto"/>
</dbReference>
<dbReference type="InterPro" id="IPR044398">
    <property type="entry name" value="Globin-sensor_dom"/>
</dbReference>
<evidence type="ECO:0000256" key="2">
    <source>
        <dbReference type="ARBA" id="ARBA00029447"/>
    </source>
</evidence>
<protein>
    <submittedName>
        <fullName evidence="5">Globin-coupled sensor protein</fullName>
    </submittedName>
</protein>
<keyword evidence="1" id="KW-0145">Chemotaxis</keyword>
<dbReference type="InterPro" id="IPR051310">
    <property type="entry name" value="MCP_chemotaxis"/>
</dbReference>
<organism evidence="5 6">
    <name type="scientific">Ameyamaea chiangmaiensis</name>
    <dbReference type="NCBI Taxonomy" id="442969"/>
    <lineage>
        <taxon>Bacteria</taxon>
        <taxon>Pseudomonadati</taxon>
        <taxon>Pseudomonadota</taxon>
        <taxon>Alphaproteobacteria</taxon>
        <taxon>Acetobacterales</taxon>
        <taxon>Acetobacteraceae</taxon>
        <taxon>Ameyamaea</taxon>
    </lineage>
</organism>
<dbReference type="CDD" id="cd11386">
    <property type="entry name" value="MCP_signal"/>
    <property type="match status" value="1"/>
</dbReference>
<keyword evidence="3" id="KW-0807">Transducer</keyword>
<comment type="caution">
    <text evidence="5">The sequence shown here is derived from an EMBL/GenBank/DDBJ whole genome shotgun (WGS) entry which is preliminary data.</text>
</comment>
<comment type="similarity">
    <text evidence="2">Belongs to the methyl-accepting chemotaxis (MCP) protein family.</text>
</comment>
<dbReference type="SUPFAM" id="SSF46458">
    <property type="entry name" value="Globin-like"/>
    <property type="match status" value="1"/>
</dbReference>
<dbReference type="Gene3D" id="1.10.490.10">
    <property type="entry name" value="Globins"/>
    <property type="match status" value="1"/>
</dbReference>
<dbReference type="InterPro" id="IPR039379">
    <property type="entry name" value="Protoglobin_sensor_dom"/>
</dbReference>
<dbReference type="GO" id="GO:0007165">
    <property type="term" value="P:signal transduction"/>
    <property type="evidence" value="ECO:0007669"/>
    <property type="project" value="UniProtKB-KW"/>
</dbReference>
<evidence type="ECO:0000313" key="5">
    <source>
        <dbReference type="EMBL" id="NVN41441.1"/>
    </source>
</evidence>
<reference evidence="5 6" key="1">
    <citation type="submission" date="2020-06" db="EMBL/GenBank/DDBJ databases">
        <title>Description of novel acetic acid bacteria.</title>
        <authorList>
            <person name="Sombolestani A."/>
        </authorList>
    </citation>
    <scope>NUCLEOTIDE SEQUENCE [LARGE SCALE GENOMIC DNA]</scope>
    <source>
        <strain evidence="5 6">LMG 27010</strain>
    </source>
</reference>
<dbReference type="InterPro" id="IPR004090">
    <property type="entry name" value="Chemotax_Me-accpt_rcpt"/>
</dbReference>
<dbReference type="EMBL" id="JABXXR010000128">
    <property type="protein sequence ID" value="NVN41441.1"/>
    <property type="molecule type" value="Genomic_DNA"/>
</dbReference>
<evidence type="ECO:0000256" key="3">
    <source>
        <dbReference type="PROSITE-ProRule" id="PRU00284"/>
    </source>
</evidence>
<dbReference type="Proteomes" id="UP000585665">
    <property type="component" value="Unassembled WGS sequence"/>
</dbReference>
<sequence>MLKKEPDTQSTAREPLGIADVERRLAFIQMGRAEREHLRALRPWLSEQVPAGLDRFYAQVRRTPEAAAFFETGHQMDHARSAQARHWKTMADAHFDQDYADKVRAIGEVHARIDLDLQWYVGGYTLVLDHLVRNLIETRVPRTTGLFARPTTTGPDLADSVCALVKAVLLDIELATSVYIEAAERNRRSLLEQQAREQTTVCDVISRALTELADKNLHYRIQEDLPPGYKTLRDDFNNSVAILHDALRTVSDNAAAIETAIGEIAFAAADLSNRTEQQAASLEETANSLAHITEGVQTTADHADEIRQAVARANGNVEKSEVVVGEAIAAMREIEKSSGQIGTIVAMIDEIAFQTNLLALNAGVEAARAGDAGRGFAIVAQEVRTLAHRSTDAARGIRELVHTSDAQVRSGVESVAETGKALNVIVEDVRHISASMSAITTAAREQSGRLRSLDLTVKAIDTNTQQNAAMVEESTAACQNLANEAKLVNRLIESFRLAPRPKWRTDDDTAFNPSCAGMDTHRA</sequence>